<evidence type="ECO:0000259" key="13">
    <source>
        <dbReference type="Pfam" id="PF01345"/>
    </source>
</evidence>
<evidence type="ECO:0000256" key="6">
    <source>
        <dbReference type="ARBA" id="ARBA00022529"/>
    </source>
</evidence>
<evidence type="ECO:0000256" key="8">
    <source>
        <dbReference type="ARBA" id="ARBA00022801"/>
    </source>
</evidence>
<keyword evidence="10" id="KW-0326">Glycosidase</keyword>
<dbReference type="EC" id="3.2.1.17" evidence="4"/>
<name>A0A1G8LSA0_9ACTN</name>
<evidence type="ECO:0000256" key="7">
    <source>
        <dbReference type="ARBA" id="ARBA00022638"/>
    </source>
</evidence>
<comment type="catalytic activity">
    <reaction evidence="1">
        <text>Hydrolysis of (1-&gt;4)-beta-linkages between N-acetylmuramic acid and N-acetyl-D-glucosamine residues in a peptidoglycan and between N-acetyl-D-glucosamine residues in chitodextrins.</text>
        <dbReference type="EC" id="3.2.1.17"/>
    </reaction>
</comment>
<evidence type="ECO:0000256" key="1">
    <source>
        <dbReference type="ARBA" id="ARBA00000632"/>
    </source>
</evidence>
<sequence>MICGVKRALLFVVIAMLGVSGAGAAEAADGVTGVDVSNWTGEVDWGSVSSGGGKFAFVHATEGTNYRNPSFDAQYDGAAAAGLVRGAYHFAQPHESNGTAQADYFLQNGGNWVSDGLTLPGVLDVEDNPYKDRNGKNNCYDLSTADMVTWIKDFTKKYYDATGRRAIIYTTTSWWQTCTGNSGAFKANPLWLARWGGDPGELPKGWTRYTFWQSAEKGPLAGGGNAFHGTESQLAELANPPAEVTVSGAAKSRKTYIVTLSNTGPHPVRDVKVSGRAFGGHRVVKAPGCKFSGTAVSCRLSELARGAKKTFTITTNAKVKGTVGMNVTVGSIKLTLKAG</sequence>
<comment type="subcellular location">
    <subcellularLocation>
        <location evidence="2">Secreted</location>
    </subcellularLocation>
</comment>
<dbReference type="Gene3D" id="3.20.20.80">
    <property type="entry name" value="Glycosidases"/>
    <property type="match status" value="1"/>
</dbReference>
<evidence type="ECO:0000256" key="11">
    <source>
        <dbReference type="ARBA" id="ARBA00055588"/>
    </source>
</evidence>
<keyword evidence="5" id="KW-0964">Secreted</keyword>
<dbReference type="InterPro" id="IPR018077">
    <property type="entry name" value="Glyco_hydro_fam25_subgr"/>
</dbReference>
<keyword evidence="15" id="KW-1185">Reference proteome</keyword>
<accession>A0A1G8LSA0</accession>
<dbReference type="PROSITE" id="PS51904">
    <property type="entry name" value="GLYCOSYL_HYDROL_F25_2"/>
    <property type="match status" value="1"/>
</dbReference>
<dbReference type="GO" id="GO:0016998">
    <property type="term" value="P:cell wall macromolecule catabolic process"/>
    <property type="evidence" value="ECO:0007669"/>
    <property type="project" value="InterPro"/>
</dbReference>
<dbReference type="GO" id="GO:0003796">
    <property type="term" value="F:lysozyme activity"/>
    <property type="evidence" value="ECO:0007669"/>
    <property type="project" value="UniProtKB-EC"/>
</dbReference>
<dbReference type="InterPro" id="IPR001434">
    <property type="entry name" value="OmcB-like_DUF11"/>
</dbReference>
<evidence type="ECO:0000313" key="14">
    <source>
        <dbReference type="EMBL" id="SDI58589.1"/>
    </source>
</evidence>
<feature type="signal peptide" evidence="12">
    <location>
        <begin position="1"/>
        <end position="24"/>
    </location>
</feature>
<evidence type="ECO:0000256" key="9">
    <source>
        <dbReference type="ARBA" id="ARBA00023157"/>
    </source>
</evidence>
<dbReference type="PANTHER" id="PTHR34135">
    <property type="entry name" value="LYSOZYME"/>
    <property type="match status" value="1"/>
</dbReference>
<protein>
    <recommendedName>
        <fullName evidence="4">lysozyme</fullName>
        <ecNumber evidence="4">3.2.1.17</ecNumber>
    </recommendedName>
</protein>
<dbReference type="AlphaFoldDB" id="A0A1G8LSA0"/>
<evidence type="ECO:0000256" key="10">
    <source>
        <dbReference type="ARBA" id="ARBA00023295"/>
    </source>
</evidence>
<proteinExistence type="inferred from homology"/>
<dbReference type="GO" id="GO:0016052">
    <property type="term" value="P:carbohydrate catabolic process"/>
    <property type="evidence" value="ECO:0007669"/>
    <property type="project" value="TreeGrafter"/>
</dbReference>
<evidence type="ECO:0000256" key="5">
    <source>
        <dbReference type="ARBA" id="ARBA00022525"/>
    </source>
</evidence>
<dbReference type="CDD" id="cd06412">
    <property type="entry name" value="GH25_CH-type"/>
    <property type="match status" value="1"/>
</dbReference>
<evidence type="ECO:0000256" key="2">
    <source>
        <dbReference type="ARBA" id="ARBA00004613"/>
    </source>
</evidence>
<evidence type="ECO:0000256" key="4">
    <source>
        <dbReference type="ARBA" id="ARBA00012732"/>
    </source>
</evidence>
<dbReference type="FunFam" id="3.20.20.80:FF:000060">
    <property type="entry name" value="Lysozyme M1"/>
    <property type="match status" value="1"/>
</dbReference>
<dbReference type="PANTHER" id="PTHR34135:SF2">
    <property type="entry name" value="LYSOZYME"/>
    <property type="match status" value="1"/>
</dbReference>
<reference evidence="14 15" key="1">
    <citation type="submission" date="2016-10" db="EMBL/GenBank/DDBJ databases">
        <authorList>
            <person name="de Groot N.N."/>
        </authorList>
    </citation>
    <scope>NUCLEOTIDE SEQUENCE [LARGE SCALE GENOMIC DNA]</scope>
    <source>
        <strain evidence="14 15">CGMCC 4.6533</strain>
    </source>
</reference>
<dbReference type="EMBL" id="FNDJ01000006">
    <property type="protein sequence ID" value="SDI58589.1"/>
    <property type="molecule type" value="Genomic_DNA"/>
</dbReference>
<keyword evidence="9" id="KW-1015">Disulfide bond</keyword>
<evidence type="ECO:0000313" key="15">
    <source>
        <dbReference type="Proteomes" id="UP000199202"/>
    </source>
</evidence>
<dbReference type="GO" id="GO:0009253">
    <property type="term" value="P:peptidoglycan catabolic process"/>
    <property type="evidence" value="ECO:0007669"/>
    <property type="project" value="InterPro"/>
</dbReference>
<dbReference type="GO" id="GO:0031640">
    <property type="term" value="P:killing of cells of another organism"/>
    <property type="evidence" value="ECO:0007669"/>
    <property type="project" value="UniProtKB-KW"/>
</dbReference>
<dbReference type="GO" id="GO:0042742">
    <property type="term" value="P:defense response to bacterium"/>
    <property type="evidence" value="ECO:0007669"/>
    <property type="project" value="UniProtKB-KW"/>
</dbReference>
<dbReference type="SUPFAM" id="SSF51445">
    <property type="entry name" value="(Trans)glycosidases"/>
    <property type="match status" value="1"/>
</dbReference>
<dbReference type="GO" id="GO:0005576">
    <property type="term" value="C:extracellular region"/>
    <property type="evidence" value="ECO:0007669"/>
    <property type="project" value="UniProtKB-SubCell"/>
</dbReference>
<dbReference type="STRING" id="633440.SAMN05421869_106191"/>
<dbReference type="SMART" id="SM00641">
    <property type="entry name" value="Glyco_25"/>
    <property type="match status" value="1"/>
</dbReference>
<comment type="similarity">
    <text evidence="3">Belongs to the glycosyl hydrolase 25 family.</text>
</comment>
<dbReference type="Proteomes" id="UP000199202">
    <property type="component" value="Unassembled WGS sequence"/>
</dbReference>
<comment type="function">
    <text evidence="11">This enzyme has both lysozyme (acetylmuramidase) and diacetylmuramidase activities.</text>
</comment>
<dbReference type="InterPro" id="IPR017853">
    <property type="entry name" value="GH"/>
</dbReference>
<dbReference type="Pfam" id="PF01345">
    <property type="entry name" value="DUF11"/>
    <property type="match status" value="1"/>
</dbReference>
<evidence type="ECO:0000256" key="12">
    <source>
        <dbReference type="SAM" id="SignalP"/>
    </source>
</evidence>
<evidence type="ECO:0000256" key="3">
    <source>
        <dbReference type="ARBA" id="ARBA00010646"/>
    </source>
</evidence>
<keyword evidence="12" id="KW-0732">Signal</keyword>
<feature type="domain" description="DUF11" evidence="13">
    <location>
        <begin position="250"/>
        <end position="330"/>
    </location>
</feature>
<keyword evidence="8" id="KW-0378">Hydrolase</keyword>
<feature type="chain" id="PRO_5038578144" description="lysozyme" evidence="12">
    <location>
        <begin position="25"/>
        <end position="339"/>
    </location>
</feature>
<dbReference type="InterPro" id="IPR002053">
    <property type="entry name" value="Glyco_hydro_25"/>
</dbReference>
<gene>
    <name evidence="14" type="ORF">SAMN05421869_106191</name>
</gene>
<dbReference type="Pfam" id="PF01183">
    <property type="entry name" value="Glyco_hydro_25"/>
    <property type="match status" value="1"/>
</dbReference>
<organism evidence="14 15">
    <name type="scientific">Nonomuraea jiangxiensis</name>
    <dbReference type="NCBI Taxonomy" id="633440"/>
    <lineage>
        <taxon>Bacteria</taxon>
        <taxon>Bacillati</taxon>
        <taxon>Actinomycetota</taxon>
        <taxon>Actinomycetes</taxon>
        <taxon>Streptosporangiales</taxon>
        <taxon>Streptosporangiaceae</taxon>
        <taxon>Nonomuraea</taxon>
    </lineage>
</organism>
<keyword evidence="7" id="KW-0081">Bacteriolytic enzyme</keyword>
<keyword evidence="6" id="KW-0929">Antimicrobial</keyword>